<organism evidence="1 2">
    <name type="scientific">Avena sativa</name>
    <name type="common">Oat</name>
    <dbReference type="NCBI Taxonomy" id="4498"/>
    <lineage>
        <taxon>Eukaryota</taxon>
        <taxon>Viridiplantae</taxon>
        <taxon>Streptophyta</taxon>
        <taxon>Embryophyta</taxon>
        <taxon>Tracheophyta</taxon>
        <taxon>Spermatophyta</taxon>
        <taxon>Magnoliopsida</taxon>
        <taxon>Liliopsida</taxon>
        <taxon>Poales</taxon>
        <taxon>Poaceae</taxon>
        <taxon>BOP clade</taxon>
        <taxon>Pooideae</taxon>
        <taxon>Poodae</taxon>
        <taxon>Poeae</taxon>
        <taxon>Poeae Chloroplast Group 1 (Aveneae type)</taxon>
        <taxon>Aveninae</taxon>
        <taxon>Avena</taxon>
    </lineage>
</organism>
<reference evidence="1" key="1">
    <citation type="submission" date="2021-05" db="EMBL/GenBank/DDBJ databases">
        <authorList>
            <person name="Scholz U."/>
            <person name="Mascher M."/>
            <person name="Fiebig A."/>
        </authorList>
    </citation>
    <scope>NUCLEOTIDE SEQUENCE [LARGE SCALE GENOMIC DNA]</scope>
</reference>
<evidence type="ECO:0000313" key="2">
    <source>
        <dbReference type="Proteomes" id="UP001732700"/>
    </source>
</evidence>
<name>A0ACD5UU23_AVESA</name>
<evidence type="ECO:0000313" key="1">
    <source>
        <dbReference type="EnsemblPlants" id="AVESA.00010b.r2.2CG0312680.1.CDS"/>
    </source>
</evidence>
<keyword evidence="2" id="KW-1185">Reference proteome</keyword>
<reference evidence="1" key="2">
    <citation type="submission" date="2025-09" db="UniProtKB">
        <authorList>
            <consortium name="EnsemblPlants"/>
        </authorList>
    </citation>
    <scope>IDENTIFICATION</scope>
</reference>
<accession>A0ACD5UU23</accession>
<dbReference type="EnsemblPlants" id="AVESA.00010b.r2.2CG0312680.1">
    <property type="protein sequence ID" value="AVESA.00010b.r2.2CG0312680.1.CDS"/>
    <property type="gene ID" value="AVESA.00010b.r2.2CG0312680"/>
</dbReference>
<sequence length="502" mass="57335">MGRRYIALWWLFVVLLAAEAHAAKEETAVVVGGEPGPRRHAYAAMMYMGTPRDYEFYVATRVMMRSLRGLSADADRVIRFNPCFVESVSFLLYLGLLSPVPYIEYQSFQVLSSSSIFRSGLQKDDGVKVVPVDNLKNPYEKQENFNSRFKLTLNKLYAWTLLSYDRVVMLDSDNMFLQNTDELFQCGQFCAVFINPCIFHTGLFVLKPSMEVFKNMLHELAVGRENPDGADQGFLTSYFPDLLDQPMFHPPVNGTKLDGNYRLPLGYQMDASYYYLKLRWSIPCGPNSVVTFPSAPWMKPWYWWSWPVLPLGLSWHEQRREHLGYSSEIPMALFQALLYIGVIAVNQLVRPSLSKLCYNRRMEKNTMSSLTTLRVVAALSILAAYLLPFVLVPRTVHPLLGWPLYLLGSFSLCSLVISFFLLHSLAVLTIWFGLIGTLFVMAFPWYMNGVVRALAVFAYAFFCAPVAWASLVKTMSSLQTLIERDAYRLGEPNQAVEFTKLY</sequence>
<protein>
    <submittedName>
        <fullName evidence="1">Uncharacterized protein</fullName>
    </submittedName>
</protein>
<dbReference type="Proteomes" id="UP001732700">
    <property type="component" value="Chromosome 2C"/>
</dbReference>
<proteinExistence type="predicted"/>